<dbReference type="RefSeq" id="YP_010799578.1">
    <property type="nucleotide sequence ID" value="NC_076676.1"/>
</dbReference>
<keyword evidence="4" id="KW-1133">Transmembrane helix</keyword>
<dbReference type="InterPro" id="IPR008686">
    <property type="entry name" value="RNA_pol_mitovir"/>
</dbReference>
<reference evidence="5" key="1">
    <citation type="journal article" date="2019" name="Front. Cell. Infect. Microbiol.">
        <title>Extreme Diversity of Mycoviruses Present in Isolates of Rhizoctonia solani AG2-2 LP From Zoysia japonica From Brazil.</title>
        <authorList>
            <person name="Picarelli M.A.S.C."/>
            <person name="Forgia M."/>
            <person name="Rivas E.B."/>
            <person name="Nerva L."/>
            <person name="Chiapello M."/>
            <person name="Turina M."/>
            <person name="Colariccio A."/>
        </authorList>
    </citation>
    <scope>NUCLEOTIDE SEQUENCE</scope>
</reference>
<evidence type="ECO:0000256" key="2">
    <source>
        <dbReference type="ARBA" id="ARBA00022679"/>
    </source>
</evidence>
<name>A0ABX5Y7H5_9VIRU</name>
<evidence type="ECO:0000256" key="4">
    <source>
        <dbReference type="SAM" id="Phobius"/>
    </source>
</evidence>
<proteinExistence type="predicted"/>
<protein>
    <submittedName>
        <fullName evidence="5">RNA-dependent RNA polymerase</fullName>
    </submittedName>
</protein>
<dbReference type="GO" id="GO:0003968">
    <property type="term" value="F:RNA-directed RNA polymerase activity"/>
    <property type="evidence" value="ECO:0007669"/>
    <property type="project" value="UniProtKB-KW"/>
</dbReference>
<dbReference type="InterPro" id="IPR043502">
    <property type="entry name" value="DNA/RNA_pol_sf"/>
</dbReference>
<organism evidence="5 6">
    <name type="scientific">Rhizoctonia solani mitovirus 34</name>
    <dbReference type="NCBI Taxonomy" id="2599425"/>
    <lineage>
        <taxon>Viruses</taxon>
        <taxon>Riboviria</taxon>
        <taxon>Orthornavirae</taxon>
        <taxon>Lenarviricota</taxon>
        <taxon>Howeltoviricetes</taxon>
        <taxon>Cryppavirales</taxon>
        <taxon>Mitoviridae</taxon>
        <taxon>Duamitovirus</taxon>
        <taxon>Duamitovirus rhso34</taxon>
    </lineage>
</organism>
<keyword evidence="1 5" id="KW-0696">RNA-directed RNA polymerase</keyword>
<dbReference type="Proteomes" id="UP000830344">
    <property type="component" value="Segment"/>
</dbReference>
<accession>A0ABX5Y7H5</accession>
<dbReference type="EMBL" id="MK372903">
    <property type="protein sequence ID" value="QDW65424.1"/>
    <property type="molecule type" value="Genomic_RNA"/>
</dbReference>
<dbReference type="GeneID" id="80537991"/>
<sequence length="869" mass="96316">MKSLFNKFLSGLHIFKSLLLSSLDQANIQISKVAKLPTWNDGISKSHEGKRWIKETTSKVLRKQGKDTKYQNPKFVGEFRRFVNVVCWIIGNKQIRQDMNLFLRRVEKIILSSSPTWAFAYLKEAYRLTVRALSGSPEVLPPYGVKGSLLVRRDRTGLPAILPPRLRQILVRAMHELRNVDANGHGIEDSILAIYPPIVGPKMDPRLQKDVVGILTVMTIFRTFKTKVIPTLTTVTAPFGGTVKTLEGSTLMVALRRLGLISGIGFKVPRLTVGKFTPHRSTKAGPNGAISALGASLDALALLHEPRVLFSLLVWMLFYQGAYFYVTILLLHFVLFGPVYLFFILLVKYAERLASFNSTVFGFVTKITHPIRISVGKGRGQRGQLYNGKLSVVYDQAGKARVVASVNWWIQSAFKGLHTSIFRFLETVPTDGTFNQKQSFDQFLNNYSSTHLMSGFDLSAATDRLPIELQKDILIAAGLPGNLWQDILNFPYAAPFETSEGAPSEVRYAVGQPMGAYSSWAMLALTHHVIVHVAATNASLTLNEPVNYAVLGDDFIINQNSVAAEYLRIMSSLGVSISLGKSVISNRFTEFAKTLRGPGCNLSPIGAGAVLSATRSAYMFPQLFLASFGNVWTFPNEILDLVKGTPSGLATRATLVGYLQLVIWQLLGISSPLSGYTDEVSNKLHHPVTVLTQGGALIGPLRETIISLIITDLRTEALSSLVPLHNLLLGGLHMVVSGSPTLRVLETLMKPINPGFWAFIYDAFTYPFQIGNKYLKLRNLLPSEEPDYFESIELLATLSKEIPQLSIMNLDFKRSDMVAKARYYSKIQEGVALRNFSMMFGQNAFVLLTKDNLPLTLFEEIQSNAVADK</sequence>
<dbReference type="Pfam" id="PF05919">
    <property type="entry name" value="Mitovir_RNA_pol"/>
    <property type="match status" value="1"/>
</dbReference>
<dbReference type="PANTHER" id="PTHR34456">
    <property type="entry name" value="MITOVIRUS RNA-DEPENDENT RNA POLYMERASE"/>
    <property type="match status" value="1"/>
</dbReference>
<keyword evidence="4" id="KW-0472">Membrane</keyword>
<keyword evidence="2" id="KW-0808">Transferase</keyword>
<evidence type="ECO:0000256" key="3">
    <source>
        <dbReference type="ARBA" id="ARBA00022695"/>
    </source>
</evidence>
<keyword evidence="3" id="KW-0548">Nucleotidyltransferase</keyword>
<evidence type="ECO:0000313" key="6">
    <source>
        <dbReference type="Proteomes" id="UP000830344"/>
    </source>
</evidence>
<keyword evidence="4" id="KW-0812">Transmembrane</keyword>
<evidence type="ECO:0000256" key="1">
    <source>
        <dbReference type="ARBA" id="ARBA00022484"/>
    </source>
</evidence>
<dbReference type="PANTHER" id="PTHR34456:SF13">
    <property type="entry name" value="REVERSE TRANSCRIPTASE DOMAIN-CONTAINING PROTEIN"/>
    <property type="match status" value="1"/>
</dbReference>
<dbReference type="SUPFAM" id="SSF56672">
    <property type="entry name" value="DNA/RNA polymerases"/>
    <property type="match status" value="1"/>
</dbReference>
<evidence type="ECO:0000313" key="5">
    <source>
        <dbReference type="EMBL" id="QDW65424.1"/>
    </source>
</evidence>
<keyword evidence="6" id="KW-1185">Reference proteome</keyword>
<feature type="transmembrane region" description="Helical" evidence="4">
    <location>
        <begin position="323"/>
        <end position="347"/>
    </location>
</feature>